<dbReference type="EMBL" id="BAABFN010000001">
    <property type="protein sequence ID" value="GAA4301088.1"/>
    <property type="molecule type" value="Genomic_DNA"/>
</dbReference>
<organism evidence="2 3">
    <name type="scientific">Compostibacter hankyongensis</name>
    <dbReference type="NCBI Taxonomy" id="1007089"/>
    <lineage>
        <taxon>Bacteria</taxon>
        <taxon>Pseudomonadati</taxon>
        <taxon>Bacteroidota</taxon>
        <taxon>Chitinophagia</taxon>
        <taxon>Chitinophagales</taxon>
        <taxon>Chitinophagaceae</taxon>
        <taxon>Compostibacter</taxon>
    </lineage>
</organism>
<dbReference type="SUPFAM" id="SSF52833">
    <property type="entry name" value="Thioredoxin-like"/>
    <property type="match status" value="1"/>
</dbReference>
<dbReference type="CDD" id="cd02947">
    <property type="entry name" value="TRX_family"/>
    <property type="match status" value="1"/>
</dbReference>
<accession>A0ABP8FDH3</accession>
<reference evidence="3" key="1">
    <citation type="journal article" date="2019" name="Int. J. Syst. Evol. Microbiol.">
        <title>The Global Catalogue of Microorganisms (GCM) 10K type strain sequencing project: providing services to taxonomists for standard genome sequencing and annotation.</title>
        <authorList>
            <consortium name="The Broad Institute Genomics Platform"/>
            <consortium name="The Broad Institute Genome Sequencing Center for Infectious Disease"/>
            <person name="Wu L."/>
            <person name="Ma J."/>
        </authorList>
    </citation>
    <scope>NUCLEOTIDE SEQUENCE [LARGE SCALE GENOMIC DNA]</scope>
    <source>
        <strain evidence="3">JCM 17664</strain>
    </source>
</reference>
<feature type="domain" description="Thioredoxin" evidence="1">
    <location>
        <begin position="72"/>
        <end position="153"/>
    </location>
</feature>
<name>A0ABP8FDH3_9BACT</name>
<evidence type="ECO:0000313" key="2">
    <source>
        <dbReference type="EMBL" id="GAA4301088.1"/>
    </source>
</evidence>
<dbReference type="InterPro" id="IPR036249">
    <property type="entry name" value="Thioredoxin-like_sf"/>
</dbReference>
<gene>
    <name evidence="2" type="ORF">GCM10023143_02580</name>
</gene>
<dbReference type="Proteomes" id="UP001501207">
    <property type="component" value="Unassembled WGS sequence"/>
</dbReference>
<dbReference type="Pfam" id="PF00085">
    <property type="entry name" value="Thioredoxin"/>
    <property type="match status" value="1"/>
</dbReference>
<comment type="caution">
    <text evidence="2">The sequence shown here is derived from an EMBL/GenBank/DDBJ whole genome shotgun (WGS) entry which is preliminary data.</text>
</comment>
<dbReference type="Gene3D" id="3.40.30.10">
    <property type="entry name" value="Glutaredoxin"/>
    <property type="match status" value="1"/>
</dbReference>
<evidence type="ECO:0000259" key="1">
    <source>
        <dbReference type="Pfam" id="PF00085"/>
    </source>
</evidence>
<protein>
    <submittedName>
        <fullName evidence="2">Thioredoxin family protein</fullName>
    </submittedName>
</protein>
<evidence type="ECO:0000313" key="3">
    <source>
        <dbReference type="Proteomes" id="UP001501207"/>
    </source>
</evidence>
<sequence>MLVVLLLTAAVQLKAQDKQTVYAASGEKVITGPLTMKALANDSAFGWFYTGVNKYKPDPALIKYISAYRDSFDVVVFAGTWCQETKDLLPKFFSTMLASSYPVARIHMYGVDQKLDMPGDEAKQLHLTKVPTFIVLRKGKEVGRIEERVQKSIEADLVAILDKMMAAEQGTKAVTAHR</sequence>
<dbReference type="InterPro" id="IPR013766">
    <property type="entry name" value="Thioredoxin_domain"/>
</dbReference>
<keyword evidence="3" id="KW-1185">Reference proteome</keyword>
<proteinExistence type="predicted"/>